<sequence length="238" mass="27128">MSWCEFPGWLVGSEVFQNYGCRMFSGLGITFQLVAISVVLGFAIAVGLAITRLYGPRWAQVAVNGYTTFFRGTPLLCQLFLIYYGLGQFRLFWQDVGLWWFFREPFYCAVLAFTINTAAYQTEILRGAIQSIPRGQFEGALSLGLHRWATLRHVIMPQAMILALRPLGNELIVTIKVSAIASLVTLFDLMGATRLAFARSFDLSIYLYAALIYLMMVEVIRRVWDRVELRLTRHMALR</sequence>
<keyword evidence="4" id="KW-1003">Cell membrane</keyword>
<evidence type="ECO:0000256" key="3">
    <source>
        <dbReference type="ARBA" id="ARBA00022448"/>
    </source>
</evidence>
<keyword evidence="8 9" id="KW-0472">Membrane</keyword>
<evidence type="ECO:0000256" key="4">
    <source>
        <dbReference type="ARBA" id="ARBA00022475"/>
    </source>
</evidence>
<dbReference type="PANTHER" id="PTHR30614">
    <property type="entry name" value="MEMBRANE COMPONENT OF AMINO ACID ABC TRANSPORTER"/>
    <property type="match status" value="1"/>
</dbReference>
<keyword evidence="12" id="KW-1185">Reference proteome</keyword>
<dbReference type="InterPro" id="IPR000515">
    <property type="entry name" value="MetI-like"/>
</dbReference>
<evidence type="ECO:0000256" key="8">
    <source>
        <dbReference type="ARBA" id="ARBA00023136"/>
    </source>
</evidence>
<reference evidence="11 12" key="1">
    <citation type="submission" date="2016-10" db="EMBL/GenBank/DDBJ databases">
        <authorList>
            <person name="de Groot N.N."/>
        </authorList>
    </citation>
    <scope>NUCLEOTIDE SEQUENCE [LARGE SCALE GENOMIC DNA]</scope>
    <source>
        <strain evidence="11 12">DSM 26656</strain>
    </source>
</reference>
<feature type="transmembrane region" description="Helical" evidence="9">
    <location>
        <begin position="205"/>
        <end position="224"/>
    </location>
</feature>
<evidence type="ECO:0000259" key="10">
    <source>
        <dbReference type="PROSITE" id="PS50928"/>
    </source>
</evidence>
<evidence type="ECO:0000256" key="7">
    <source>
        <dbReference type="ARBA" id="ARBA00022989"/>
    </source>
</evidence>
<keyword evidence="6 9" id="KW-0812">Transmembrane</keyword>
<dbReference type="Proteomes" id="UP000236743">
    <property type="component" value="Unassembled WGS sequence"/>
</dbReference>
<feature type="transmembrane region" description="Helical" evidence="9">
    <location>
        <begin position="98"/>
        <end position="120"/>
    </location>
</feature>
<dbReference type="Pfam" id="PF00528">
    <property type="entry name" value="BPD_transp_1"/>
    <property type="match status" value="1"/>
</dbReference>
<dbReference type="PROSITE" id="PS50928">
    <property type="entry name" value="ABC_TM1"/>
    <property type="match status" value="1"/>
</dbReference>
<name>A0A1H6BTR5_9HYPH</name>
<dbReference type="AlphaFoldDB" id="A0A1H6BTR5"/>
<feature type="transmembrane region" description="Helical" evidence="9">
    <location>
        <begin position="29"/>
        <end position="51"/>
    </location>
</feature>
<dbReference type="InterPro" id="IPR043429">
    <property type="entry name" value="ArtM/GltK/GlnP/TcyL/YhdX-like"/>
</dbReference>
<dbReference type="EMBL" id="FNUY01000008">
    <property type="protein sequence ID" value="SEG64098.1"/>
    <property type="molecule type" value="Genomic_DNA"/>
</dbReference>
<dbReference type="RefSeq" id="WP_103874027.1">
    <property type="nucleotide sequence ID" value="NZ_FNUY01000008.1"/>
</dbReference>
<protein>
    <submittedName>
        <fullName evidence="11">Amino acid ABC transporter membrane protein 2, PAAT family</fullName>
    </submittedName>
</protein>
<keyword evidence="7 9" id="KW-1133">Transmembrane helix</keyword>
<dbReference type="Gene3D" id="1.10.3720.10">
    <property type="entry name" value="MetI-like"/>
    <property type="match status" value="1"/>
</dbReference>
<dbReference type="GO" id="GO:0043190">
    <property type="term" value="C:ATP-binding cassette (ABC) transporter complex"/>
    <property type="evidence" value="ECO:0007669"/>
    <property type="project" value="InterPro"/>
</dbReference>
<evidence type="ECO:0000313" key="12">
    <source>
        <dbReference type="Proteomes" id="UP000236743"/>
    </source>
</evidence>
<dbReference type="InterPro" id="IPR010065">
    <property type="entry name" value="AA_ABC_transptr_permease_3TM"/>
</dbReference>
<accession>A0A1H6BTR5</accession>
<gene>
    <name evidence="11" type="ORF">SAMN04488115_10861</name>
</gene>
<dbReference type="CDD" id="cd06261">
    <property type="entry name" value="TM_PBP2"/>
    <property type="match status" value="1"/>
</dbReference>
<evidence type="ECO:0000256" key="1">
    <source>
        <dbReference type="ARBA" id="ARBA00004429"/>
    </source>
</evidence>
<dbReference type="SUPFAM" id="SSF161098">
    <property type="entry name" value="MetI-like"/>
    <property type="match status" value="1"/>
</dbReference>
<evidence type="ECO:0000256" key="5">
    <source>
        <dbReference type="ARBA" id="ARBA00022519"/>
    </source>
</evidence>
<dbReference type="GO" id="GO:0022857">
    <property type="term" value="F:transmembrane transporter activity"/>
    <property type="evidence" value="ECO:0007669"/>
    <property type="project" value="InterPro"/>
</dbReference>
<comment type="similarity">
    <text evidence="2">Belongs to the binding-protein-dependent transport system permease family. HisMQ subfamily.</text>
</comment>
<proteinExistence type="inferred from homology"/>
<dbReference type="InterPro" id="IPR035906">
    <property type="entry name" value="MetI-like_sf"/>
</dbReference>
<evidence type="ECO:0000256" key="6">
    <source>
        <dbReference type="ARBA" id="ARBA00022692"/>
    </source>
</evidence>
<dbReference type="OrthoDB" id="9814550at2"/>
<dbReference type="PANTHER" id="PTHR30614:SF10">
    <property type="entry name" value="ARGININE ABC TRANSPORTER PERMEASE PROTEIN ARTM"/>
    <property type="match status" value="1"/>
</dbReference>
<comment type="subcellular location">
    <subcellularLocation>
        <location evidence="1">Cell inner membrane</location>
        <topology evidence="1">Multi-pass membrane protein</topology>
    </subcellularLocation>
    <subcellularLocation>
        <location evidence="9">Cell membrane</location>
        <topology evidence="9">Multi-pass membrane protein</topology>
    </subcellularLocation>
</comment>
<evidence type="ECO:0000313" key="11">
    <source>
        <dbReference type="EMBL" id="SEG64098.1"/>
    </source>
</evidence>
<keyword evidence="5" id="KW-0997">Cell inner membrane</keyword>
<dbReference type="GO" id="GO:0006865">
    <property type="term" value="P:amino acid transport"/>
    <property type="evidence" value="ECO:0007669"/>
    <property type="project" value="TreeGrafter"/>
</dbReference>
<evidence type="ECO:0000256" key="2">
    <source>
        <dbReference type="ARBA" id="ARBA00010072"/>
    </source>
</evidence>
<evidence type="ECO:0000256" key="9">
    <source>
        <dbReference type="RuleBase" id="RU363032"/>
    </source>
</evidence>
<feature type="domain" description="ABC transmembrane type-1" evidence="10">
    <location>
        <begin position="27"/>
        <end position="224"/>
    </location>
</feature>
<organism evidence="11 12">
    <name type="scientific">Bosea lathyri</name>
    <dbReference type="NCBI Taxonomy" id="1036778"/>
    <lineage>
        <taxon>Bacteria</taxon>
        <taxon>Pseudomonadati</taxon>
        <taxon>Pseudomonadota</taxon>
        <taxon>Alphaproteobacteria</taxon>
        <taxon>Hyphomicrobiales</taxon>
        <taxon>Boseaceae</taxon>
        <taxon>Bosea</taxon>
    </lineage>
</organism>
<feature type="transmembrane region" description="Helical" evidence="9">
    <location>
        <begin position="171"/>
        <end position="193"/>
    </location>
</feature>
<feature type="transmembrane region" description="Helical" evidence="9">
    <location>
        <begin position="63"/>
        <end position="86"/>
    </location>
</feature>
<keyword evidence="3 9" id="KW-0813">Transport</keyword>
<dbReference type="NCBIfam" id="TIGR01726">
    <property type="entry name" value="HEQRo_perm_3TM"/>
    <property type="match status" value="1"/>
</dbReference>